<keyword evidence="4" id="KW-1185">Reference proteome</keyword>
<evidence type="ECO:0000313" key="4">
    <source>
        <dbReference type="Proteomes" id="UP000245753"/>
    </source>
</evidence>
<keyword evidence="2" id="KW-0812">Transmembrane</keyword>
<keyword evidence="2" id="KW-0472">Membrane</keyword>
<comment type="caution">
    <text evidence="3">The sequence shown here is derived from an EMBL/GenBank/DDBJ whole genome shotgun (WGS) entry which is preliminary data.</text>
</comment>
<keyword evidence="2" id="KW-1133">Transmembrane helix</keyword>
<evidence type="ECO:0000256" key="1">
    <source>
        <dbReference type="SAM" id="MobiDB-lite"/>
    </source>
</evidence>
<dbReference type="RefSeq" id="WP_109137765.1">
    <property type="nucleotide sequence ID" value="NZ_QFFN01000024.1"/>
</dbReference>
<gene>
    <name evidence="3" type="ORF">DF200_08065</name>
</gene>
<sequence length="173" mass="19189">MMNDKNNEGRTVNGDDARPRGRFGRPKRAGEETIWELMYRAIYQSLLFIGVFAVVGVIVGYMFYGLPGIWSAVMALVAVVLFCLSNPLLVAILSRMHLRPAAYLTWFLLGWMIKVAIVAVILLSIKDATWLNPKLCAILLLIGAMIILAAEVHTAATSRVPYVDPPTRDPSKE</sequence>
<feature type="transmembrane region" description="Helical" evidence="2">
    <location>
        <begin position="131"/>
        <end position="150"/>
    </location>
</feature>
<dbReference type="OrthoDB" id="3233329at2"/>
<feature type="transmembrane region" description="Helical" evidence="2">
    <location>
        <begin position="69"/>
        <end position="91"/>
    </location>
</feature>
<feature type="region of interest" description="Disordered" evidence="1">
    <location>
        <begin position="1"/>
        <end position="25"/>
    </location>
</feature>
<dbReference type="EMBL" id="QFFN01000024">
    <property type="protein sequence ID" value="PWG59366.1"/>
    <property type="molecule type" value="Genomic_DNA"/>
</dbReference>
<feature type="transmembrane region" description="Helical" evidence="2">
    <location>
        <begin position="103"/>
        <end position="125"/>
    </location>
</feature>
<organism evidence="3 4">
    <name type="scientific">Bifidobacterium catulorum</name>
    <dbReference type="NCBI Taxonomy" id="1630173"/>
    <lineage>
        <taxon>Bacteria</taxon>
        <taxon>Bacillati</taxon>
        <taxon>Actinomycetota</taxon>
        <taxon>Actinomycetes</taxon>
        <taxon>Bifidobacteriales</taxon>
        <taxon>Bifidobacteriaceae</taxon>
        <taxon>Bifidobacterium</taxon>
    </lineage>
</organism>
<proteinExistence type="predicted"/>
<dbReference type="AlphaFoldDB" id="A0A2U2MR85"/>
<dbReference type="Proteomes" id="UP000245753">
    <property type="component" value="Unassembled WGS sequence"/>
</dbReference>
<accession>A0A2U2MR85</accession>
<feature type="transmembrane region" description="Helical" evidence="2">
    <location>
        <begin position="41"/>
        <end position="63"/>
    </location>
</feature>
<protein>
    <submittedName>
        <fullName evidence="3">Uncharacterized protein</fullName>
    </submittedName>
</protein>
<name>A0A2U2MR85_9BIFI</name>
<evidence type="ECO:0000313" key="3">
    <source>
        <dbReference type="EMBL" id="PWG59366.1"/>
    </source>
</evidence>
<feature type="compositionally biased region" description="Basic and acidic residues" evidence="1">
    <location>
        <begin position="1"/>
        <end position="19"/>
    </location>
</feature>
<evidence type="ECO:0000256" key="2">
    <source>
        <dbReference type="SAM" id="Phobius"/>
    </source>
</evidence>
<reference evidence="3 4" key="1">
    <citation type="journal article" date="2018" name="Int. J. Syst. Evol. Microbiol.">
        <title>Bifidobacterium catulorum sp. nov., a novel taxon from the faeces of the baby common marmoset (Callithrix jacchus).</title>
        <authorList>
            <person name="Modesto M."/>
            <person name="Michelini S."/>
            <person name="Oki K."/>
            <person name="Biavati B."/>
            <person name="Watanabe K."/>
            <person name="Mattarelli P."/>
        </authorList>
    </citation>
    <scope>NUCLEOTIDE SEQUENCE [LARGE SCALE GENOMIC DNA]</scope>
    <source>
        <strain evidence="3 4">MRM 8.19</strain>
    </source>
</reference>